<dbReference type="STRING" id="1797714.A3D04_02120"/>
<dbReference type="EMBL" id="MFBD01000002">
    <property type="protein sequence ID" value="OGD89477.1"/>
    <property type="molecule type" value="Genomic_DNA"/>
</dbReference>
<dbReference type="AlphaFoldDB" id="A0A1F5GCC6"/>
<evidence type="ECO:0000313" key="3">
    <source>
        <dbReference type="Proteomes" id="UP000177369"/>
    </source>
</evidence>
<protein>
    <submittedName>
        <fullName evidence="2">Uncharacterized protein</fullName>
    </submittedName>
</protein>
<accession>A0A1F5GCC6</accession>
<keyword evidence="1" id="KW-0472">Membrane</keyword>
<dbReference type="Proteomes" id="UP000177369">
    <property type="component" value="Unassembled WGS sequence"/>
</dbReference>
<comment type="caution">
    <text evidence="2">The sequence shown here is derived from an EMBL/GenBank/DDBJ whole genome shotgun (WGS) entry which is preliminary data.</text>
</comment>
<evidence type="ECO:0000256" key="1">
    <source>
        <dbReference type="SAM" id="Phobius"/>
    </source>
</evidence>
<keyword evidence="1" id="KW-0812">Transmembrane</keyword>
<name>A0A1F5GCC6_9BACT</name>
<gene>
    <name evidence="2" type="ORF">A3D04_02120</name>
</gene>
<proteinExistence type="predicted"/>
<reference evidence="2 3" key="1">
    <citation type="journal article" date="2016" name="Nat. Commun.">
        <title>Thousands of microbial genomes shed light on interconnected biogeochemical processes in an aquifer system.</title>
        <authorList>
            <person name="Anantharaman K."/>
            <person name="Brown C.T."/>
            <person name="Hug L.A."/>
            <person name="Sharon I."/>
            <person name="Castelle C.J."/>
            <person name="Probst A.J."/>
            <person name="Thomas B.C."/>
            <person name="Singh A."/>
            <person name="Wilkins M.J."/>
            <person name="Karaoz U."/>
            <person name="Brodie E.L."/>
            <person name="Williams K.H."/>
            <person name="Hubbard S.S."/>
            <person name="Banfield J.F."/>
        </authorList>
    </citation>
    <scope>NUCLEOTIDE SEQUENCE [LARGE SCALE GENOMIC DNA]</scope>
</reference>
<evidence type="ECO:0000313" key="2">
    <source>
        <dbReference type="EMBL" id="OGD89477.1"/>
    </source>
</evidence>
<feature type="transmembrane region" description="Helical" evidence="1">
    <location>
        <begin position="39"/>
        <end position="65"/>
    </location>
</feature>
<organism evidence="2 3">
    <name type="scientific">Candidatus Curtissbacteria bacterium RIFCSPHIGHO2_02_FULL_40_16b</name>
    <dbReference type="NCBI Taxonomy" id="1797714"/>
    <lineage>
        <taxon>Bacteria</taxon>
        <taxon>Candidatus Curtissiibacteriota</taxon>
    </lineage>
</organism>
<keyword evidence="1" id="KW-1133">Transmembrane helix</keyword>
<sequence length="72" mass="8423">MLVADMMRFGNESTHGAVDNRYINYHPMMGWAGGGNNTFWFFSILCFVTWILIIILLIALIRWLWKKGDKVK</sequence>